<protein>
    <submittedName>
        <fullName evidence="4">DUF916 domain-containing protein</fullName>
    </submittedName>
</protein>
<reference evidence="4 5" key="1">
    <citation type="submission" date="2022-03" db="EMBL/GenBank/DDBJ databases">
        <title>Streptomyces yunnanensis P86,complete genome.</title>
        <authorList>
            <person name="Chen S."/>
            <person name="Zhang Q."/>
        </authorList>
    </citation>
    <scope>NUCLEOTIDE SEQUENCE [LARGE SCALE GENOMIC DNA]</scope>
    <source>
        <strain evidence="4 5">P86</strain>
    </source>
</reference>
<feature type="chain" id="PRO_5045229643" evidence="3">
    <location>
        <begin position="29"/>
        <end position="388"/>
    </location>
</feature>
<evidence type="ECO:0000256" key="1">
    <source>
        <dbReference type="SAM" id="MobiDB-lite"/>
    </source>
</evidence>
<sequence>MPFRPRTAATGAALAVAAVLLCPAAAEARPPTAARAAPPTAAAPGWSAAPTGAARTAFYLEGPPGTALTDRLAVRNPTGRPLTVRLAGDGGVDGWLAFGTPEVTVPPRTRASVPFTVTVPDTAAPGGRAGGLTVTGTTPSARTRIPIRLRVTGPTLSALTVEQVSVTRRGSAALIHYTLVNRGNTALRPRLEVRADGLFGPLLRRPARTLPDVLPPGARADRTETWPDPPALDAVDVRLTATAAGGARDTATARYTAAPRGAGVALLLLAAGGGGWAVVRRRRRAGRGGRAGGDVPDRPGPRSTDRTRRTSATTTSGTEGTEGTQGTQGDASTADAPAVDAPKANGAKANRAKAPAGETAPGTATGGTASGRATDTTTVARTGSGVRG</sequence>
<keyword evidence="2" id="KW-0812">Transmembrane</keyword>
<organism evidence="4 5">
    <name type="scientific">Streptomyces yunnanensis</name>
    <dbReference type="NCBI Taxonomy" id="156453"/>
    <lineage>
        <taxon>Bacteria</taxon>
        <taxon>Bacillati</taxon>
        <taxon>Actinomycetota</taxon>
        <taxon>Actinomycetes</taxon>
        <taxon>Kitasatosporales</taxon>
        <taxon>Streptomycetaceae</taxon>
        <taxon>Streptomyces</taxon>
    </lineage>
</organism>
<proteinExistence type="predicted"/>
<keyword evidence="3" id="KW-0732">Signal</keyword>
<evidence type="ECO:0000313" key="4">
    <source>
        <dbReference type="EMBL" id="WEB42243.1"/>
    </source>
</evidence>
<feature type="region of interest" description="Disordered" evidence="1">
    <location>
        <begin position="283"/>
        <end position="388"/>
    </location>
</feature>
<feature type="compositionally biased region" description="Low complexity" evidence="1">
    <location>
        <begin position="310"/>
        <end position="331"/>
    </location>
</feature>
<dbReference type="RefSeq" id="WP_275308928.1">
    <property type="nucleotide sequence ID" value="NZ_CP095749.1"/>
</dbReference>
<feature type="compositionally biased region" description="Basic and acidic residues" evidence="1">
    <location>
        <begin position="295"/>
        <end position="308"/>
    </location>
</feature>
<name>A0ABY8ABS9_9ACTN</name>
<dbReference type="EMBL" id="CP095749">
    <property type="protein sequence ID" value="WEB42243.1"/>
    <property type="molecule type" value="Genomic_DNA"/>
</dbReference>
<keyword evidence="2" id="KW-1133">Transmembrane helix</keyword>
<gene>
    <name evidence="4" type="ORF">MOV08_25350</name>
</gene>
<keyword evidence="5" id="KW-1185">Reference proteome</keyword>
<evidence type="ECO:0000256" key="2">
    <source>
        <dbReference type="SAM" id="Phobius"/>
    </source>
</evidence>
<feature type="compositionally biased region" description="Low complexity" evidence="1">
    <location>
        <begin position="341"/>
        <end position="363"/>
    </location>
</feature>
<keyword evidence="2" id="KW-0472">Membrane</keyword>
<evidence type="ECO:0000313" key="5">
    <source>
        <dbReference type="Proteomes" id="UP001218629"/>
    </source>
</evidence>
<dbReference type="Proteomes" id="UP001218629">
    <property type="component" value="Chromosome"/>
</dbReference>
<evidence type="ECO:0000256" key="3">
    <source>
        <dbReference type="SAM" id="SignalP"/>
    </source>
</evidence>
<feature type="signal peptide" evidence="3">
    <location>
        <begin position="1"/>
        <end position="28"/>
    </location>
</feature>
<feature type="transmembrane region" description="Helical" evidence="2">
    <location>
        <begin position="261"/>
        <end position="279"/>
    </location>
</feature>
<accession>A0ABY8ABS9</accession>